<organism evidence="2 3">
    <name type="scientific">Rubus argutus</name>
    <name type="common">Southern blackberry</name>
    <dbReference type="NCBI Taxonomy" id="59490"/>
    <lineage>
        <taxon>Eukaryota</taxon>
        <taxon>Viridiplantae</taxon>
        <taxon>Streptophyta</taxon>
        <taxon>Embryophyta</taxon>
        <taxon>Tracheophyta</taxon>
        <taxon>Spermatophyta</taxon>
        <taxon>Magnoliopsida</taxon>
        <taxon>eudicotyledons</taxon>
        <taxon>Gunneridae</taxon>
        <taxon>Pentapetalae</taxon>
        <taxon>rosids</taxon>
        <taxon>fabids</taxon>
        <taxon>Rosales</taxon>
        <taxon>Rosaceae</taxon>
        <taxon>Rosoideae</taxon>
        <taxon>Rosoideae incertae sedis</taxon>
        <taxon>Rubus</taxon>
    </lineage>
</organism>
<comment type="caution">
    <text evidence="2">The sequence shown here is derived from an EMBL/GenBank/DDBJ whole genome shotgun (WGS) entry which is preliminary data.</text>
</comment>
<proteinExistence type="predicted"/>
<evidence type="ECO:0000313" key="3">
    <source>
        <dbReference type="Proteomes" id="UP001457282"/>
    </source>
</evidence>
<gene>
    <name evidence="2" type="ORF">M0R45_021049</name>
</gene>
<name>A0AAW1XCD6_RUBAR</name>
<evidence type="ECO:0000256" key="1">
    <source>
        <dbReference type="SAM" id="MobiDB-lite"/>
    </source>
</evidence>
<accession>A0AAW1XCD6</accession>
<feature type="region of interest" description="Disordered" evidence="1">
    <location>
        <begin position="83"/>
        <end position="102"/>
    </location>
</feature>
<sequence length="102" mass="11335">MITIKPTSAQFPHSNHSINPPQTNHPFSHHCRKHICGRQFPKPSRRLLSRAAPVPKAAPPSIPHCKAALSLPNVALFTIAASKSRRRRDQLSPCPCRHPLCL</sequence>
<protein>
    <submittedName>
        <fullName evidence="2">Uncharacterized protein</fullName>
    </submittedName>
</protein>
<dbReference type="AlphaFoldDB" id="A0AAW1XCD6"/>
<keyword evidence="3" id="KW-1185">Reference proteome</keyword>
<dbReference type="Proteomes" id="UP001457282">
    <property type="component" value="Unassembled WGS sequence"/>
</dbReference>
<evidence type="ECO:0000313" key="2">
    <source>
        <dbReference type="EMBL" id="KAK9933876.1"/>
    </source>
</evidence>
<dbReference type="EMBL" id="JBEDUW010000004">
    <property type="protein sequence ID" value="KAK9933876.1"/>
    <property type="molecule type" value="Genomic_DNA"/>
</dbReference>
<feature type="region of interest" description="Disordered" evidence="1">
    <location>
        <begin position="1"/>
        <end position="24"/>
    </location>
</feature>
<reference evidence="2 3" key="1">
    <citation type="journal article" date="2023" name="G3 (Bethesda)">
        <title>A chromosome-length genome assembly and annotation of blackberry (Rubus argutus, cv. 'Hillquist').</title>
        <authorList>
            <person name="Bruna T."/>
            <person name="Aryal R."/>
            <person name="Dudchenko O."/>
            <person name="Sargent D.J."/>
            <person name="Mead D."/>
            <person name="Buti M."/>
            <person name="Cavallini A."/>
            <person name="Hytonen T."/>
            <person name="Andres J."/>
            <person name="Pham M."/>
            <person name="Weisz D."/>
            <person name="Mascagni F."/>
            <person name="Usai G."/>
            <person name="Natali L."/>
            <person name="Bassil N."/>
            <person name="Fernandez G.E."/>
            <person name="Lomsadze A."/>
            <person name="Armour M."/>
            <person name="Olukolu B."/>
            <person name="Poorten T."/>
            <person name="Britton C."/>
            <person name="Davik J."/>
            <person name="Ashrafi H."/>
            <person name="Aiden E.L."/>
            <person name="Borodovsky M."/>
            <person name="Worthington M."/>
        </authorList>
    </citation>
    <scope>NUCLEOTIDE SEQUENCE [LARGE SCALE GENOMIC DNA]</scope>
    <source>
        <strain evidence="2">PI 553951</strain>
    </source>
</reference>